<dbReference type="AlphaFoldDB" id="A0A1R4B206"/>
<dbReference type="InterPro" id="IPR047525">
    <property type="entry name" value="TfoX-like"/>
</dbReference>
<feature type="domain" description="TfoX N-terminal" evidence="1">
    <location>
        <begin position="11"/>
        <end position="92"/>
    </location>
</feature>
<protein>
    <submittedName>
        <fullName evidence="3">DNA transformation protein TfoX</fullName>
    </submittedName>
</protein>
<dbReference type="PANTHER" id="PTHR36121">
    <property type="entry name" value="PROTEIN SXY"/>
    <property type="match status" value="1"/>
</dbReference>
<evidence type="ECO:0000259" key="1">
    <source>
        <dbReference type="Pfam" id="PF04993"/>
    </source>
</evidence>
<keyword evidence="4" id="KW-1185">Reference proteome</keyword>
<dbReference type="EMBL" id="FUFT01000002">
    <property type="protein sequence ID" value="SJL82937.1"/>
    <property type="molecule type" value="Genomic_DNA"/>
</dbReference>
<dbReference type="PANTHER" id="PTHR36121:SF1">
    <property type="entry name" value="PROTEIN SXY"/>
    <property type="match status" value="1"/>
</dbReference>
<proteinExistence type="predicted"/>
<dbReference type="OrthoDB" id="4225809at2"/>
<dbReference type="SUPFAM" id="SSF159894">
    <property type="entry name" value="YgaC/TfoX-N like"/>
    <property type="match status" value="1"/>
</dbReference>
<name>A0A1R4B206_9VIBR</name>
<dbReference type="STRING" id="1918946.VPAL9027_00879"/>
<dbReference type="Pfam" id="PF04994">
    <property type="entry name" value="TfoX_C"/>
    <property type="match status" value="1"/>
</dbReference>
<dbReference type="InterPro" id="IPR007076">
    <property type="entry name" value="TfoX_N"/>
</dbReference>
<reference evidence="3 4" key="1">
    <citation type="submission" date="2017-02" db="EMBL/GenBank/DDBJ databases">
        <authorList>
            <person name="Peterson S.W."/>
        </authorList>
    </citation>
    <scope>NUCLEOTIDE SEQUENCE [LARGE SCALE GENOMIC DNA]</scope>
    <source>
        <strain evidence="3 4">CECT 9027</strain>
    </source>
</reference>
<dbReference type="Pfam" id="PF04993">
    <property type="entry name" value="TfoX_N"/>
    <property type="match status" value="1"/>
</dbReference>
<evidence type="ECO:0000313" key="3">
    <source>
        <dbReference type="EMBL" id="SJL82937.1"/>
    </source>
</evidence>
<gene>
    <name evidence="3" type="primary">tfoX_1</name>
    <name evidence="3" type="ORF">VPAL9027_00879</name>
</gene>
<dbReference type="InterPro" id="IPR007077">
    <property type="entry name" value="TfoX_C"/>
</dbReference>
<organism evidence="3 4">
    <name type="scientific">Vibrio palustris</name>
    <dbReference type="NCBI Taxonomy" id="1918946"/>
    <lineage>
        <taxon>Bacteria</taxon>
        <taxon>Pseudomonadati</taxon>
        <taxon>Pseudomonadota</taxon>
        <taxon>Gammaproteobacteria</taxon>
        <taxon>Vibrionales</taxon>
        <taxon>Vibrionaceae</taxon>
        <taxon>Vibrio</taxon>
    </lineage>
</organism>
<evidence type="ECO:0000313" key="4">
    <source>
        <dbReference type="Proteomes" id="UP000189475"/>
    </source>
</evidence>
<dbReference type="Gene3D" id="3.30.1460.30">
    <property type="entry name" value="YgaC/TfoX-N like chaperone"/>
    <property type="match status" value="1"/>
</dbReference>
<dbReference type="Proteomes" id="UP000189475">
    <property type="component" value="Unassembled WGS sequence"/>
</dbReference>
<feature type="domain" description="TfoX C-terminal" evidence="2">
    <location>
        <begin position="113"/>
        <end position="192"/>
    </location>
</feature>
<sequence>MISIQAFYTIIEQHGALSTRSMFGGVGFFHYDIMYALINQERIYLRGTQKFESQLITYGCQRYQHVKKTTVATVNYYDITEMLYRHRELATEVIGGTMCEVLFEDQQRRSLYNQRLRDLPNLQLTTERMLKKVGIDDVATFFDVGAVVAFTKITERYGHKTDIRLLWKLAAAQEGVYWELLEETRKQALLNEYELTVYS</sequence>
<dbReference type="Gene3D" id="1.10.150.20">
    <property type="entry name" value="5' to 3' exonuclease, C-terminal subdomain"/>
    <property type="match status" value="1"/>
</dbReference>
<accession>A0A1R4B206</accession>
<evidence type="ECO:0000259" key="2">
    <source>
        <dbReference type="Pfam" id="PF04994"/>
    </source>
</evidence>
<dbReference type="RefSeq" id="WP_159439099.1">
    <property type="nucleotide sequence ID" value="NZ_AP024887.1"/>
</dbReference>